<organism evidence="2">
    <name type="scientific">Cyprideis torosa</name>
    <dbReference type="NCBI Taxonomy" id="163714"/>
    <lineage>
        <taxon>Eukaryota</taxon>
        <taxon>Metazoa</taxon>
        <taxon>Ecdysozoa</taxon>
        <taxon>Arthropoda</taxon>
        <taxon>Crustacea</taxon>
        <taxon>Oligostraca</taxon>
        <taxon>Ostracoda</taxon>
        <taxon>Podocopa</taxon>
        <taxon>Podocopida</taxon>
        <taxon>Cytherocopina</taxon>
        <taxon>Cytheroidea</taxon>
        <taxon>Cytherideidae</taxon>
        <taxon>Cyprideis</taxon>
    </lineage>
</organism>
<proteinExistence type="predicted"/>
<feature type="compositionally biased region" description="Polar residues" evidence="1">
    <location>
        <begin position="11"/>
        <end position="27"/>
    </location>
</feature>
<feature type="region of interest" description="Disordered" evidence="1">
    <location>
        <begin position="1"/>
        <end position="30"/>
    </location>
</feature>
<evidence type="ECO:0000313" key="2">
    <source>
        <dbReference type="EMBL" id="CAD7225727.1"/>
    </source>
</evidence>
<protein>
    <submittedName>
        <fullName evidence="2">Uncharacterized protein</fullName>
    </submittedName>
</protein>
<dbReference type="EMBL" id="OB660647">
    <property type="protein sequence ID" value="CAD7225727.1"/>
    <property type="molecule type" value="Genomic_DNA"/>
</dbReference>
<gene>
    <name evidence="2" type="ORF">CTOB1V02_LOCUS3659</name>
</gene>
<name>A0A7R8W7E1_9CRUS</name>
<accession>A0A7R8W7E1</accession>
<reference evidence="2" key="1">
    <citation type="submission" date="2020-11" db="EMBL/GenBank/DDBJ databases">
        <authorList>
            <person name="Tran Van P."/>
        </authorList>
    </citation>
    <scope>NUCLEOTIDE SEQUENCE</scope>
</reference>
<sequence>MTKIPIPRRNWINSRSTSPKWENNSTDALPGNIPTKMPGAAHPQMNGGEEILKAFLCLRSNYHWPFLSPKWTLKVQWLSTAQTRFGGVAPPTEAANALFLTYLLYLFEYLPVSATPKNSLRNQSKNLHKHATVPQSLSNEDWHVSCSAGTRVFVSKRTALVPRELTS</sequence>
<dbReference type="AlphaFoldDB" id="A0A7R8W7E1"/>
<evidence type="ECO:0000256" key="1">
    <source>
        <dbReference type="SAM" id="MobiDB-lite"/>
    </source>
</evidence>